<proteinExistence type="predicted"/>
<evidence type="ECO:0000313" key="2">
    <source>
        <dbReference type="Proteomes" id="UP000177026"/>
    </source>
</evidence>
<evidence type="ECO:0000313" key="1">
    <source>
        <dbReference type="EMBL" id="OGK19095.1"/>
    </source>
</evidence>
<accession>A0A1F7GJS2</accession>
<gene>
    <name evidence="1" type="ORF">A2866_06650</name>
</gene>
<dbReference type="Proteomes" id="UP000177026">
    <property type="component" value="Unassembled WGS sequence"/>
</dbReference>
<name>A0A1F7GJS2_9BACT</name>
<dbReference type="EMBL" id="MFZI01000057">
    <property type="protein sequence ID" value="OGK19095.1"/>
    <property type="molecule type" value="Genomic_DNA"/>
</dbReference>
<sequence>MVDGENIIGLLGQIENTGDNTKLVRQIASQMNTLREKKGINFFLDVAQTQDSYNRPTNSLIQNAYLLAEPSVGLENGVGTRIYYILTDRGDVIGVQFADVEKRPTQLEMDFRGELQRCVRIGKEARETQQGIRLTDYRENVDGRPQEVVKLTIGKGSLAVAAGVGSRTITNHMASESPFKIVMNADVVGLRTAMNTSLAQIR</sequence>
<organism evidence="1 2">
    <name type="scientific">Candidatus Roizmanbacteria bacterium RIFCSPHIGHO2_01_FULL_39_8</name>
    <dbReference type="NCBI Taxonomy" id="1802033"/>
    <lineage>
        <taxon>Bacteria</taxon>
        <taxon>Candidatus Roizmaniibacteriota</taxon>
    </lineage>
</organism>
<protein>
    <submittedName>
        <fullName evidence="1">Uncharacterized protein</fullName>
    </submittedName>
</protein>
<reference evidence="1 2" key="1">
    <citation type="journal article" date="2016" name="Nat. Commun.">
        <title>Thousands of microbial genomes shed light on interconnected biogeochemical processes in an aquifer system.</title>
        <authorList>
            <person name="Anantharaman K."/>
            <person name="Brown C.T."/>
            <person name="Hug L.A."/>
            <person name="Sharon I."/>
            <person name="Castelle C.J."/>
            <person name="Probst A.J."/>
            <person name="Thomas B.C."/>
            <person name="Singh A."/>
            <person name="Wilkins M.J."/>
            <person name="Karaoz U."/>
            <person name="Brodie E.L."/>
            <person name="Williams K.H."/>
            <person name="Hubbard S.S."/>
            <person name="Banfield J.F."/>
        </authorList>
    </citation>
    <scope>NUCLEOTIDE SEQUENCE [LARGE SCALE GENOMIC DNA]</scope>
</reference>
<dbReference type="AlphaFoldDB" id="A0A1F7GJS2"/>
<comment type="caution">
    <text evidence="1">The sequence shown here is derived from an EMBL/GenBank/DDBJ whole genome shotgun (WGS) entry which is preliminary data.</text>
</comment>